<evidence type="ECO:0000256" key="2">
    <source>
        <dbReference type="ARBA" id="ARBA00007886"/>
    </source>
</evidence>
<keyword evidence="3" id="KW-0309">Germination</keyword>
<dbReference type="GO" id="GO:0016020">
    <property type="term" value="C:membrane"/>
    <property type="evidence" value="ECO:0007669"/>
    <property type="project" value="UniProtKB-SubCell"/>
</dbReference>
<keyword evidence="6" id="KW-0564">Palmitate</keyword>
<proteinExistence type="inferred from homology"/>
<evidence type="ECO:0000256" key="4">
    <source>
        <dbReference type="ARBA" id="ARBA00022729"/>
    </source>
</evidence>
<evidence type="ECO:0000256" key="7">
    <source>
        <dbReference type="ARBA" id="ARBA00023288"/>
    </source>
</evidence>
<evidence type="ECO:0000313" key="11">
    <source>
        <dbReference type="Proteomes" id="UP000006620"/>
    </source>
</evidence>
<dbReference type="KEGG" id="pms:KNP414_07354"/>
<keyword evidence="4" id="KW-0732">Signal</keyword>
<dbReference type="Pfam" id="PF05504">
    <property type="entry name" value="Spore_GerAC"/>
    <property type="match status" value="1"/>
</dbReference>
<keyword evidence="7" id="KW-0449">Lipoprotein</keyword>
<dbReference type="PATRIC" id="fig|1036673.3.peg.6863"/>
<feature type="domain" description="Spore germination protein N-terminal" evidence="9">
    <location>
        <begin position="24"/>
        <end position="197"/>
    </location>
</feature>
<protein>
    <submittedName>
        <fullName evidence="10">Putative spore germination protein</fullName>
    </submittedName>
</protein>
<dbReference type="PANTHER" id="PTHR35789">
    <property type="entry name" value="SPORE GERMINATION PROTEIN B3"/>
    <property type="match status" value="1"/>
</dbReference>
<dbReference type="HOGENOM" id="CLU_051140_0_0_9"/>
<dbReference type="NCBIfam" id="TIGR02887">
    <property type="entry name" value="spore_ger_x_C"/>
    <property type="match status" value="1"/>
</dbReference>
<dbReference type="EMBL" id="CP002869">
    <property type="protein sequence ID" value="AEI45861.1"/>
    <property type="molecule type" value="Genomic_DNA"/>
</dbReference>
<dbReference type="InterPro" id="IPR046953">
    <property type="entry name" value="Spore_GerAC-like_C"/>
</dbReference>
<evidence type="ECO:0000313" key="10">
    <source>
        <dbReference type="EMBL" id="AEI45861.1"/>
    </source>
</evidence>
<feature type="domain" description="Spore germination GerAC-like C-terminal" evidence="8">
    <location>
        <begin position="215"/>
        <end position="377"/>
    </location>
</feature>
<keyword evidence="5" id="KW-0472">Membrane</keyword>
<name>F8FPP4_PAEMK</name>
<dbReference type="AlphaFoldDB" id="F8FPP4"/>
<dbReference type="GO" id="GO:0009847">
    <property type="term" value="P:spore germination"/>
    <property type="evidence" value="ECO:0007669"/>
    <property type="project" value="InterPro"/>
</dbReference>
<evidence type="ECO:0000256" key="3">
    <source>
        <dbReference type="ARBA" id="ARBA00022544"/>
    </source>
</evidence>
<evidence type="ECO:0000256" key="1">
    <source>
        <dbReference type="ARBA" id="ARBA00004635"/>
    </source>
</evidence>
<organism evidence="10 11">
    <name type="scientific">Paenibacillus mucilaginosus (strain KNP414)</name>
    <dbReference type="NCBI Taxonomy" id="1036673"/>
    <lineage>
        <taxon>Bacteria</taxon>
        <taxon>Bacillati</taxon>
        <taxon>Bacillota</taxon>
        <taxon>Bacilli</taxon>
        <taxon>Bacillales</taxon>
        <taxon>Paenibacillaceae</taxon>
        <taxon>Paenibacillus</taxon>
    </lineage>
</organism>
<gene>
    <name evidence="10" type="ordered locus">KNP414_07354</name>
</gene>
<evidence type="ECO:0000259" key="8">
    <source>
        <dbReference type="Pfam" id="PF05504"/>
    </source>
</evidence>
<dbReference type="InterPro" id="IPR057336">
    <property type="entry name" value="GerAC_N"/>
</dbReference>
<reference evidence="11" key="1">
    <citation type="submission" date="2011-06" db="EMBL/GenBank/DDBJ databases">
        <title>Complete genome sequence of Paenibacillus mucilaginosus KNP414.</title>
        <authorList>
            <person name="Wang J."/>
            <person name="Hu S."/>
            <person name="Hu X."/>
            <person name="Zhang B."/>
            <person name="Dong D."/>
            <person name="Zhang S."/>
            <person name="Zhao K."/>
            <person name="Wu D."/>
        </authorList>
    </citation>
    <scope>NUCLEOTIDE SEQUENCE [LARGE SCALE GENOMIC DNA]</scope>
    <source>
        <strain evidence="11">KNP414</strain>
    </source>
</reference>
<dbReference type="Proteomes" id="UP000006620">
    <property type="component" value="Chromosome"/>
</dbReference>
<comment type="similarity">
    <text evidence="2">Belongs to the GerABKC lipoprotein family.</text>
</comment>
<dbReference type="Pfam" id="PF25198">
    <property type="entry name" value="Spore_GerAC_N"/>
    <property type="match status" value="1"/>
</dbReference>
<dbReference type="Gene3D" id="3.30.300.210">
    <property type="entry name" value="Nutrient germinant receptor protein C, domain 3"/>
    <property type="match status" value="1"/>
</dbReference>
<sequence>MNKAAWLRIPAILGLICCLTGCWDRTEINDMAFILTTAVDLEKDGRIRFSVLVPLPGQMGGASGGGGGTSGEKSYYIDSETGATIREAQSKLQQRMSRRMFLAHRRTLLVGEDLAKTGIRYIYDSTPRTPENRMTTYLIVTKGKAYELLQATPKFERFPAEAYRELVKSRTAITMNMKDIGVSLSAPGSDPVAPYMELKESQKSEKPSKEIEMAGYAMFKEDKMAGTLEGAAADGLAWLKNKTINTAISVKLAEDINVTTRVFDSQTNIKAKVAGGKPHFTIQVVCKSKILEVTKPFDLSQTENVVMVEQQISEYIKKAMQATIKEMQNNESDAAMLGGYLWRAYPAQWEQNFAKDWPAGLKDAQFQLHVSNALTEPGDIYNNVTQEEGSS</sequence>
<dbReference type="RefSeq" id="WP_013921002.1">
    <property type="nucleotide sequence ID" value="NC_015690.1"/>
</dbReference>
<dbReference type="PANTHER" id="PTHR35789:SF1">
    <property type="entry name" value="SPORE GERMINATION PROTEIN B3"/>
    <property type="match status" value="1"/>
</dbReference>
<evidence type="ECO:0000259" key="9">
    <source>
        <dbReference type="Pfam" id="PF25198"/>
    </source>
</evidence>
<reference evidence="10 11" key="2">
    <citation type="journal article" date="2013" name="Genome Announc.">
        <title>Genome Sequence of Growth-Improving Paenibacillus mucilaginosus Strain KNP414.</title>
        <authorList>
            <person name="Lu J.J."/>
            <person name="Wang J.F."/>
            <person name="Hu X.F."/>
        </authorList>
    </citation>
    <scope>NUCLEOTIDE SEQUENCE [LARGE SCALE GENOMIC DNA]</scope>
    <source>
        <strain evidence="10 11">KNP414</strain>
    </source>
</reference>
<accession>F8FPP4</accession>
<evidence type="ECO:0000256" key="5">
    <source>
        <dbReference type="ARBA" id="ARBA00023136"/>
    </source>
</evidence>
<evidence type="ECO:0000256" key="6">
    <source>
        <dbReference type="ARBA" id="ARBA00023139"/>
    </source>
</evidence>
<comment type="subcellular location">
    <subcellularLocation>
        <location evidence="1">Membrane</location>
        <topology evidence="1">Lipid-anchor</topology>
    </subcellularLocation>
</comment>
<dbReference type="InterPro" id="IPR008844">
    <property type="entry name" value="Spore_GerAC-like"/>
</dbReference>
<dbReference type="InterPro" id="IPR038501">
    <property type="entry name" value="Spore_GerAC_C_sf"/>
</dbReference>